<dbReference type="AlphaFoldDB" id="A0A183GW87"/>
<organism evidence="1 2">
    <name type="scientific">Heligmosomoides polygyrus</name>
    <name type="common">Parasitic roundworm</name>
    <dbReference type="NCBI Taxonomy" id="6339"/>
    <lineage>
        <taxon>Eukaryota</taxon>
        <taxon>Metazoa</taxon>
        <taxon>Ecdysozoa</taxon>
        <taxon>Nematoda</taxon>
        <taxon>Chromadorea</taxon>
        <taxon>Rhabditida</taxon>
        <taxon>Rhabditina</taxon>
        <taxon>Rhabditomorpha</taxon>
        <taxon>Strongyloidea</taxon>
        <taxon>Heligmosomidae</taxon>
        <taxon>Heligmosomoides</taxon>
    </lineage>
</organism>
<name>A0A183GW87_HELPZ</name>
<sequence length="212" mass="23814">LPEIGVTLREYISNCEEVNKAIPEKDRANDNLTKLLGSIYDKTKFDPIGIADPLTIRLKHLMREIYEINISWKEPVPKHLAIKWFDTCQELNAVSITLPRYLGNPAGISGKTTLWVFADASAKALATCAFFRDEESKERTNTSHSKKTKQTIARLELVVILLAIRLAKTITFASKIVCSEIYILSDSEVALYWIEPVACLNSLITKSKASSR</sequence>
<reference evidence="2" key="1">
    <citation type="submission" date="2019-09" db="UniProtKB">
        <authorList>
            <consortium name="WormBaseParasite"/>
        </authorList>
    </citation>
    <scope>IDENTIFICATION</scope>
</reference>
<dbReference type="Proteomes" id="UP000050761">
    <property type="component" value="Unassembled WGS sequence"/>
</dbReference>
<dbReference type="WBParaSite" id="HPBE_0002695701-mRNA-1">
    <property type="protein sequence ID" value="HPBE_0002695701-mRNA-1"/>
    <property type="gene ID" value="HPBE_0002695701"/>
</dbReference>
<dbReference type="InterPro" id="IPR008042">
    <property type="entry name" value="Retrotrans_Pao"/>
</dbReference>
<dbReference type="PANTHER" id="PTHR47331">
    <property type="entry name" value="PHD-TYPE DOMAIN-CONTAINING PROTEIN"/>
    <property type="match status" value="1"/>
</dbReference>
<accession>A0A183GW87</accession>
<evidence type="ECO:0000313" key="2">
    <source>
        <dbReference type="WBParaSite" id="HPBE_0002695701-mRNA-1"/>
    </source>
</evidence>
<proteinExistence type="predicted"/>
<keyword evidence="1" id="KW-1185">Reference proteome</keyword>
<protein>
    <submittedName>
        <fullName evidence="2">Pao retrotransposon peptidase</fullName>
    </submittedName>
</protein>
<dbReference type="PANTHER" id="PTHR47331:SF8">
    <property type="match status" value="1"/>
</dbReference>
<evidence type="ECO:0000313" key="1">
    <source>
        <dbReference type="Proteomes" id="UP000050761"/>
    </source>
</evidence>
<dbReference type="Pfam" id="PF05380">
    <property type="entry name" value="Peptidase_A17"/>
    <property type="match status" value="1"/>
</dbReference>